<dbReference type="SUPFAM" id="SSF55469">
    <property type="entry name" value="FMN-dependent nitroreductase-like"/>
    <property type="match status" value="1"/>
</dbReference>
<gene>
    <name evidence="2" type="ORF">P3W85_10595</name>
</gene>
<dbReference type="InterPro" id="IPR000415">
    <property type="entry name" value="Nitroreductase-like"/>
</dbReference>
<evidence type="ECO:0000259" key="1">
    <source>
        <dbReference type="Pfam" id="PF00881"/>
    </source>
</evidence>
<dbReference type="Gene3D" id="3.40.109.10">
    <property type="entry name" value="NADH Oxidase"/>
    <property type="match status" value="1"/>
</dbReference>
<name>A0ABT6ALC6_9BURK</name>
<reference evidence="2 3" key="1">
    <citation type="submission" date="2023-03" db="EMBL/GenBank/DDBJ databases">
        <title>Draft assemblies of triclosan tolerant bacteria isolated from returned activated sludge.</title>
        <authorList>
            <person name="Van Hamelsveld S."/>
        </authorList>
    </citation>
    <scope>NUCLEOTIDE SEQUENCE [LARGE SCALE GENOMIC DNA]</scope>
    <source>
        <strain evidence="2 3">GW210010_S58</strain>
    </source>
</reference>
<proteinExistence type="predicted"/>
<dbReference type="Proteomes" id="UP001216674">
    <property type="component" value="Unassembled WGS sequence"/>
</dbReference>
<dbReference type="PANTHER" id="PTHR43745">
    <property type="entry name" value="NITROREDUCTASE MJ1384-RELATED"/>
    <property type="match status" value="1"/>
</dbReference>
<comment type="caution">
    <text evidence="2">The sequence shown here is derived from an EMBL/GenBank/DDBJ whole genome shotgun (WGS) entry which is preliminary data.</text>
</comment>
<dbReference type="InterPro" id="IPR052544">
    <property type="entry name" value="Bacteriocin_Proc_Enz"/>
</dbReference>
<accession>A0ABT6ALC6</accession>
<dbReference type="RefSeq" id="WP_276264753.1">
    <property type="nucleotide sequence ID" value="NZ_JARJLM010000180.1"/>
</dbReference>
<feature type="domain" description="Nitroreductase" evidence="1">
    <location>
        <begin position="33"/>
        <end position="198"/>
    </location>
</feature>
<keyword evidence="3" id="KW-1185">Reference proteome</keyword>
<dbReference type="InterPro" id="IPR029479">
    <property type="entry name" value="Nitroreductase"/>
</dbReference>
<dbReference type="EMBL" id="JARJLM010000180">
    <property type="protein sequence ID" value="MDF3833395.1"/>
    <property type="molecule type" value="Genomic_DNA"/>
</dbReference>
<dbReference type="Pfam" id="PF00881">
    <property type="entry name" value="Nitroreductase"/>
    <property type="match status" value="1"/>
</dbReference>
<evidence type="ECO:0000313" key="3">
    <source>
        <dbReference type="Proteomes" id="UP001216674"/>
    </source>
</evidence>
<dbReference type="CDD" id="cd02142">
    <property type="entry name" value="McbC_SagB-like_oxidoreductase"/>
    <property type="match status" value="1"/>
</dbReference>
<sequence>MTHSIVTPDAVPEYVALPAPQMEGGMPLMQALRLRRSTRGFAATPLAPAMLSDLLWAGYGISDAKASHRTAPSARNWQEVDLYLALADGLYALEPAAWRLRLVSGEDVRAATGLQDYVAQAPLDLVFVARLSRMDEQASLVRQFYMALDTGYISQNVYLFCASAGLATVARGLLDRRAMAAALRLDPDQRVVLAQSVGFAAADQGPDHRA</sequence>
<evidence type="ECO:0000313" key="2">
    <source>
        <dbReference type="EMBL" id="MDF3833395.1"/>
    </source>
</evidence>
<organism evidence="2 3">
    <name type="scientific">Cupriavidus basilensis</name>
    <dbReference type="NCBI Taxonomy" id="68895"/>
    <lineage>
        <taxon>Bacteria</taxon>
        <taxon>Pseudomonadati</taxon>
        <taxon>Pseudomonadota</taxon>
        <taxon>Betaproteobacteria</taxon>
        <taxon>Burkholderiales</taxon>
        <taxon>Burkholderiaceae</taxon>
        <taxon>Cupriavidus</taxon>
    </lineage>
</organism>
<protein>
    <submittedName>
        <fullName evidence="2">SagB/ThcOx family dehydrogenase</fullName>
    </submittedName>
</protein>
<dbReference type="PANTHER" id="PTHR43745:SF2">
    <property type="entry name" value="NITROREDUCTASE MJ1384-RELATED"/>
    <property type="match status" value="1"/>
</dbReference>